<organism evidence="1 2">
    <name type="scientific">Thiobaca trueperi</name>
    <dbReference type="NCBI Taxonomy" id="127458"/>
    <lineage>
        <taxon>Bacteria</taxon>
        <taxon>Pseudomonadati</taxon>
        <taxon>Pseudomonadota</taxon>
        <taxon>Gammaproteobacteria</taxon>
        <taxon>Chromatiales</taxon>
        <taxon>Chromatiaceae</taxon>
        <taxon>Thiobaca</taxon>
    </lineage>
</organism>
<evidence type="ECO:0000313" key="2">
    <source>
        <dbReference type="Proteomes" id="UP000295717"/>
    </source>
</evidence>
<protein>
    <submittedName>
        <fullName evidence="1">CRISPR-associated Csy2 family protein</fullName>
    </submittedName>
</protein>
<reference evidence="1 2" key="1">
    <citation type="submission" date="2019-03" db="EMBL/GenBank/DDBJ databases">
        <title>Genomic Encyclopedia of Type Strains, Phase IV (KMG-IV): sequencing the most valuable type-strain genomes for metagenomic binning, comparative biology and taxonomic classification.</title>
        <authorList>
            <person name="Goeker M."/>
        </authorList>
    </citation>
    <scope>NUCLEOTIDE SEQUENCE [LARGE SCALE GENOMIC DNA]</scope>
    <source>
        <strain evidence="1 2">DSM 13587</strain>
    </source>
</reference>
<dbReference type="EMBL" id="SMAO01000006">
    <property type="protein sequence ID" value="TCT20162.1"/>
    <property type="molecule type" value="Genomic_DNA"/>
</dbReference>
<dbReference type="AlphaFoldDB" id="A0A4V2V1A7"/>
<sequence length="352" mass="38839">MSSEAKVPEHQAVLVLPHIRVQNANAISSPLTWGFPAITAFTGLMTALERRLGRDAGIALYGVGVVCHGFEAQVTTAGYTRAFRLTRNPVLADGSSAAIVEEGRAHLDVTLVFDVRLADEHRGEAERLTLAERVAHELAGMRLAGGSVMPALPGPARRPIRPMLELVPDEGSSDEQRKAYRTWFRRVARRCLPGFALVSRDDLLQARLAELRADDPTASALDVWLDLSRWNARAVARPAKEGSDQPSAVEWITDPRPGWIVPIPVGFAALSDLQAPGAVKGARDTSTPFRFVETVWSMGQWISPHRLKNLDDLVWFTDHDPEHPTEHALYRCRNAYRPPTPVPSDLTNDIQH</sequence>
<accession>A0A4V2V1A7</accession>
<dbReference type="Proteomes" id="UP000295717">
    <property type="component" value="Unassembled WGS sequence"/>
</dbReference>
<dbReference type="NCBIfam" id="TIGR02565">
    <property type="entry name" value="cas_Csy2"/>
    <property type="match status" value="1"/>
</dbReference>
<dbReference type="Pfam" id="PF09614">
    <property type="entry name" value="Cas_Csy2"/>
    <property type="match status" value="1"/>
</dbReference>
<dbReference type="RefSeq" id="WP_207896203.1">
    <property type="nucleotide sequence ID" value="NZ_SMAO01000006.1"/>
</dbReference>
<keyword evidence="2" id="KW-1185">Reference proteome</keyword>
<dbReference type="CDD" id="cd09736">
    <property type="entry name" value="Csy2_I-F"/>
    <property type="match status" value="1"/>
</dbReference>
<dbReference type="InterPro" id="IPR013398">
    <property type="entry name" value="CRISPR-assoc_prot_Csy2"/>
</dbReference>
<proteinExistence type="predicted"/>
<evidence type="ECO:0000313" key="1">
    <source>
        <dbReference type="EMBL" id="TCT20162.1"/>
    </source>
</evidence>
<name>A0A4V2V1A7_9GAMM</name>
<gene>
    <name evidence="1" type="ORF">EDC35_10689</name>
</gene>
<comment type="caution">
    <text evidence="1">The sequence shown here is derived from an EMBL/GenBank/DDBJ whole genome shotgun (WGS) entry which is preliminary data.</text>
</comment>